<comment type="caution">
    <text evidence="6">The sequence shown here is derived from an EMBL/GenBank/DDBJ whole genome shotgun (WGS) entry which is preliminary data.</text>
</comment>
<keyword evidence="3" id="KW-0010">Activator</keyword>
<keyword evidence="4" id="KW-0804">Transcription</keyword>
<dbReference type="InterPro" id="IPR009057">
    <property type="entry name" value="Homeodomain-like_sf"/>
</dbReference>
<evidence type="ECO:0000256" key="4">
    <source>
        <dbReference type="ARBA" id="ARBA00023163"/>
    </source>
</evidence>
<evidence type="ECO:0000313" key="7">
    <source>
        <dbReference type="Proteomes" id="UP000435649"/>
    </source>
</evidence>
<dbReference type="SMART" id="SM00342">
    <property type="entry name" value="HTH_ARAC"/>
    <property type="match status" value="1"/>
</dbReference>
<evidence type="ECO:0000256" key="2">
    <source>
        <dbReference type="ARBA" id="ARBA00023125"/>
    </source>
</evidence>
<accession>A0A844G8M2</accession>
<dbReference type="InterPro" id="IPR018060">
    <property type="entry name" value="HTH_AraC"/>
</dbReference>
<feature type="domain" description="HTH araC/xylS-type" evidence="5">
    <location>
        <begin position="201"/>
        <end position="299"/>
    </location>
</feature>
<proteinExistence type="predicted"/>
<dbReference type="Pfam" id="PF12833">
    <property type="entry name" value="HTH_18"/>
    <property type="match status" value="1"/>
</dbReference>
<sequence>MRRYCAGNREGSGVKRAQGSEVYSLSRFDTVEARGMTESWDFGRKNMLPVWPEFAVRQFFLAGNFFSHTCPSITAFELPLDGDLLIEHNDRITLVKPGSFCILPAGEDNTLRTGPSGSCRKLSVGICGQLIAPFLAALGFSGGRCRFDLTEPERAYRLVEAMFPLLRRKDPADVAELSGLAIRFLTELRMQQPHCREPLIADAIRIFEFNLGNPIALGTVAAELNLSELKLIRLFKLHLGVTPKAYLIALRMRRAESLLAGSVRPVNEIALSCGYGSARCFSREFRKKHGISPLEFRRRSLTNPVRSDLLNDDE</sequence>
<dbReference type="InterPro" id="IPR037923">
    <property type="entry name" value="HTH-like"/>
</dbReference>
<dbReference type="PROSITE" id="PS00041">
    <property type="entry name" value="HTH_ARAC_FAMILY_1"/>
    <property type="match status" value="1"/>
</dbReference>
<evidence type="ECO:0000256" key="3">
    <source>
        <dbReference type="ARBA" id="ARBA00023159"/>
    </source>
</evidence>
<dbReference type="InterPro" id="IPR003313">
    <property type="entry name" value="AraC-bd"/>
</dbReference>
<reference evidence="6 7" key="1">
    <citation type="submission" date="2019-08" db="EMBL/GenBank/DDBJ databases">
        <title>In-depth cultivation of the pig gut microbiome towards novel bacterial diversity and tailored functional studies.</title>
        <authorList>
            <person name="Wylensek D."/>
            <person name="Hitch T.C.A."/>
            <person name="Clavel T."/>
        </authorList>
    </citation>
    <scope>NUCLEOTIDE SEQUENCE [LARGE SCALE GENOMIC DNA]</scope>
    <source>
        <strain evidence="6 7">BBE-744-WT-12</strain>
    </source>
</reference>
<dbReference type="PANTHER" id="PTHR46796:SF6">
    <property type="entry name" value="ARAC SUBFAMILY"/>
    <property type="match status" value="1"/>
</dbReference>
<dbReference type="SUPFAM" id="SSF46689">
    <property type="entry name" value="Homeodomain-like"/>
    <property type="match status" value="2"/>
</dbReference>
<dbReference type="AlphaFoldDB" id="A0A844G8M2"/>
<dbReference type="Gene3D" id="1.10.10.60">
    <property type="entry name" value="Homeodomain-like"/>
    <property type="match status" value="2"/>
</dbReference>
<dbReference type="PROSITE" id="PS01124">
    <property type="entry name" value="HTH_ARAC_FAMILY_2"/>
    <property type="match status" value="1"/>
</dbReference>
<gene>
    <name evidence="6" type="ORF">FYJ85_16440</name>
</gene>
<evidence type="ECO:0000313" key="6">
    <source>
        <dbReference type="EMBL" id="MST98629.1"/>
    </source>
</evidence>
<keyword evidence="1" id="KW-0805">Transcription regulation</keyword>
<dbReference type="InterPro" id="IPR050204">
    <property type="entry name" value="AraC_XylS_family_regulators"/>
</dbReference>
<dbReference type="SUPFAM" id="SSF51215">
    <property type="entry name" value="Regulatory protein AraC"/>
    <property type="match status" value="1"/>
</dbReference>
<protein>
    <submittedName>
        <fullName evidence="6">AraC family transcriptional regulator</fullName>
    </submittedName>
</protein>
<evidence type="ECO:0000259" key="5">
    <source>
        <dbReference type="PROSITE" id="PS01124"/>
    </source>
</evidence>
<dbReference type="InterPro" id="IPR020449">
    <property type="entry name" value="Tscrpt_reg_AraC-type_HTH"/>
</dbReference>
<dbReference type="GO" id="GO:0043565">
    <property type="term" value="F:sequence-specific DNA binding"/>
    <property type="evidence" value="ECO:0007669"/>
    <property type="project" value="InterPro"/>
</dbReference>
<dbReference type="GO" id="GO:0003700">
    <property type="term" value="F:DNA-binding transcription factor activity"/>
    <property type="evidence" value="ECO:0007669"/>
    <property type="project" value="InterPro"/>
</dbReference>
<evidence type="ECO:0000256" key="1">
    <source>
        <dbReference type="ARBA" id="ARBA00023015"/>
    </source>
</evidence>
<name>A0A844G8M2_9BACT</name>
<dbReference type="EMBL" id="VUNS01000021">
    <property type="protein sequence ID" value="MST98629.1"/>
    <property type="molecule type" value="Genomic_DNA"/>
</dbReference>
<keyword evidence="7" id="KW-1185">Reference proteome</keyword>
<keyword evidence="2" id="KW-0238">DNA-binding</keyword>
<dbReference type="Pfam" id="PF02311">
    <property type="entry name" value="AraC_binding"/>
    <property type="match status" value="1"/>
</dbReference>
<dbReference type="PANTHER" id="PTHR46796">
    <property type="entry name" value="HTH-TYPE TRANSCRIPTIONAL ACTIVATOR RHAS-RELATED"/>
    <property type="match status" value="1"/>
</dbReference>
<dbReference type="InterPro" id="IPR018062">
    <property type="entry name" value="HTH_AraC-typ_CS"/>
</dbReference>
<organism evidence="6 7">
    <name type="scientific">Victivallis lenta</name>
    <dbReference type="NCBI Taxonomy" id="2606640"/>
    <lineage>
        <taxon>Bacteria</taxon>
        <taxon>Pseudomonadati</taxon>
        <taxon>Lentisphaerota</taxon>
        <taxon>Lentisphaeria</taxon>
        <taxon>Victivallales</taxon>
        <taxon>Victivallaceae</taxon>
        <taxon>Victivallis</taxon>
    </lineage>
</organism>
<dbReference type="Proteomes" id="UP000435649">
    <property type="component" value="Unassembled WGS sequence"/>
</dbReference>
<dbReference type="PRINTS" id="PR00032">
    <property type="entry name" value="HTHARAC"/>
</dbReference>